<dbReference type="InterPro" id="IPR014720">
    <property type="entry name" value="dsRBD_dom"/>
</dbReference>
<dbReference type="SUPFAM" id="SSF54768">
    <property type="entry name" value="dsRNA-binding domain-like"/>
    <property type="match status" value="1"/>
</dbReference>
<evidence type="ECO:0000259" key="2">
    <source>
        <dbReference type="PROSITE" id="PS50137"/>
    </source>
</evidence>
<evidence type="ECO:0000313" key="3">
    <source>
        <dbReference type="EMBL" id="KAF6209123.1"/>
    </source>
</evidence>
<dbReference type="GO" id="GO:0010468">
    <property type="term" value="P:regulation of gene expression"/>
    <property type="evidence" value="ECO:0007669"/>
    <property type="project" value="UniProtKB-ARBA"/>
</dbReference>
<dbReference type="AlphaFoldDB" id="A0A8S9XJF6"/>
<feature type="domain" description="DRBM" evidence="2">
    <location>
        <begin position="1"/>
        <end position="83"/>
    </location>
</feature>
<sequence length="235" mass="26273">MSALSDNTQVYESSLSPISILHEMFPGKTHRPFFTFTVQQNYPSLLWLCTVEVPSHGTGNGVSSSKQNAKSKACVDVLDKLGYDVSRFDVSDHFNNNVLGAVKNYTTNVEEKNVDAKCKTRNCFNACCILKVKSDPNGELEPQFFRLYLAAISEDIKTKHMIGREQNPYGYLEMLCRKVHCELPTLSVEYKDVIFVTTVKLGPWTASGSAPNKKHSKYIATSSLITGIEEHGKQH</sequence>
<evidence type="ECO:0000313" key="4">
    <source>
        <dbReference type="Proteomes" id="UP000466442"/>
    </source>
</evidence>
<dbReference type="PROSITE" id="PS50137">
    <property type="entry name" value="DS_RBD"/>
    <property type="match status" value="1"/>
</dbReference>
<accession>A0A8S9XJF6</accession>
<dbReference type="Gene3D" id="3.30.160.20">
    <property type="match status" value="2"/>
</dbReference>
<dbReference type="Pfam" id="PF00035">
    <property type="entry name" value="dsrm"/>
    <property type="match status" value="1"/>
</dbReference>
<comment type="caution">
    <text evidence="3">The sequence shown here is derived from an EMBL/GenBank/DDBJ whole genome shotgun (WGS) entry which is preliminary data.</text>
</comment>
<keyword evidence="1" id="KW-0694">RNA-binding</keyword>
<gene>
    <name evidence="3" type="ORF">GE061_014866</name>
</gene>
<dbReference type="GO" id="GO:0003723">
    <property type="term" value="F:RNA binding"/>
    <property type="evidence" value="ECO:0007669"/>
    <property type="project" value="UniProtKB-UniRule"/>
</dbReference>
<reference evidence="3" key="1">
    <citation type="journal article" date="2021" name="Mol. Ecol. Resour.">
        <title>Apolygus lucorum genome provides insights into omnivorousness and mesophyll feeding.</title>
        <authorList>
            <person name="Liu Y."/>
            <person name="Liu H."/>
            <person name="Wang H."/>
            <person name="Huang T."/>
            <person name="Liu B."/>
            <person name="Yang B."/>
            <person name="Yin L."/>
            <person name="Li B."/>
            <person name="Zhang Y."/>
            <person name="Zhang S."/>
            <person name="Jiang F."/>
            <person name="Zhang X."/>
            <person name="Ren Y."/>
            <person name="Wang B."/>
            <person name="Wang S."/>
            <person name="Lu Y."/>
            <person name="Wu K."/>
            <person name="Fan W."/>
            <person name="Wang G."/>
        </authorList>
    </citation>
    <scope>NUCLEOTIDE SEQUENCE</scope>
    <source>
        <strain evidence="3">12Hb</strain>
    </source>
</reference>
<keyword evidence="4" id="KW-1185">Reference proteome</keyword>
<dbReference type="EMBL" id="WIXP02000006">
    <property type="protein sequence ID" value="KAF6209123.1"/>
    <property type="molecule type" value="Genomic_DNA"/>
</dbReference>
<proteinExistence type="predicted"/>
<protein>
    <recommendedName>
        <fullName evidence="2">DRBM domain-containing protein</fullName>
    </recommendedName>
</protein>
<organism evidence="3 4">
    <name type="scientific">Apolygus lucorum</name>
    <name type="common">Small green plant bug</name>
    <name type="synonym">Lygocoris lucorum</name>
    <dbReference type="NCBI Taxonomy" id="248454"/>
    <lineage>
        <taxon>Eukaryota</taxon>
        <taxon>Metazoa</taxon>
        <taxon>Ecdysozoa</taxon>
        <taxon>Arthropoda</taxon>
        <taxon>Hexapoda</taxon>
        <taxon>Insecta</taxon>
        <taxon>Pterygota</taxon>
        <taxon>Neoptera</taxon>
        <taxon>Paraneoptera</taxon>
        <taxon>Hemiptera</taxon>
        <taxon>Heteroptera</taxon>
        <taxon>Panheteroptera</taxon>
        <taxon>Cimicomorpha</taxon>
        <taxon>Miridae</taxon>
        <taxon>Mirini</taxon>
        <taxon>Apolygus</taxon>
    </lineage>
</organism>
<evidence type="ECO:0000256" key="1">
    <source>
        <dbReference type="PROSITE-ProRule" id="PRU00266"/>
    </source>
</evidence>
<dbReference type="Proteomes" id="UP000466442">
    <property type="component" value="Unassembled WGS sequence"/>
</dbReference>
<name>A0A8S9XJF6_APOLU</name>
<dbReference type="SMART" id="SM00358">
    <property type="entry name" value="DSRM"/>
    <property type="match status" value="1"/>
</dbReference>